<dbReference type="OrthoDB" id="9835704at2"/>
<evidence type="ECO:0000256" key="1">
    <source>
        <dbReference type="SAM" id="MobiDB-lite"/>
    </source>
</evidence>
<dbReference type="EMBL" id="FNAP01000014">
    <property type="protein sequence ID" value="SDE85029.1"/>
    <property type="molecule type" value="Genomic_DNA"/>
</dbReference>
<protein>
    <recommendedName>
        <fullName evidence="4">Outer membrane protein beta-barrel domain-containing protein</fullName>
    </recommendedName>
</protein>
<dbReference type="Proteomes" id="UP000199412">
    <property type="component" value="Unassembled WGS sequence"/>
</dbReference>
<keyword evidence="3" id="KW-1185">Reference proteome</keyword>
<evidence type="ECO:0000313" key="3">
    <source>
        <dbReference type="Proteomes" id="UP000199412"/>
    </source>
</evidence>
<accession>A0A1G7GAH7</accession>
<sequence length="258" mass="25047">MGVRDTWMLKIVRMAPNSMAVGLVALLVVAGVPMCAGAEEADAASAGEDGLSLVANFGTPINAIETGAAWRDGPGAAPVTAGVRYGLDGWLGLDAGIGFRPGLRDATAGLGAASAAPDAPVSAMMGASGFGAGVSARVDINAATGLSLWGARSTLGAGFSAGHLETPAGLYRDGAGAAVAVAPVTDSGVSWSATAGTNVSFGAGLSLDFAYTYTGRGGLGNAGHGVEPGLSPGATAPSSPNADGSGDHGMAMGLRLRF</sequence>
<organism evidence="2 3">
    <name type="scientific">Rhodospira trueperi</name>
    <dbReference type="NCBI Taxonomy" id="69960"/>
    <lineage>
        <taxon>Bacteria</taxon>
        <taxon>Pseudomonadati</taxon>
        <taxon>Pseudomonadota</taxon>
        <taxon>Alphaproteobacteria</taxon>
        <taxon>Rhodospirillales</taxon>
        <taxon>Rhodospirillaceae</taxon>
        <taxon>Rhodospira</taxon>
    </lineage>
</organism>
<evidence type="ECO:0008006" key="4">
    <source>
        <dbReference type="Google" id="ProtNLM"/>
    </source>
</evidence>
<evidence type="ECO:0000313" key="2">
    <source>
        <dbReference type="EMBL" id="SDE85029.1"/>
    </source>
</evidence>
<feature type="region of interest" description="Disordered" evidence="1">
    <location>
        <begin position="224"/>
        <end position="247"/>
    </location>
</feature>
<gene>
    <name evidence="2" type="ORF">SAMN05421720_1142</name>
</gene>
<dbReference type="RefSeq" id="WP_092787607.1">
    <property type="nucleotide sequence ID" value="NZ_FNAP01000014.1"/>
</dbReference>
<dbReference type="AlphaFoldDB" id="A0A1G7GAH7"/>
<name>A0A1G7GAH7_9PROT</name>
<proteinExistence type="predicted"/>
<reference evidence="2 3" key="1">
    <citation type="submission" date="2016-10" db="EMBL/GenBank/DDBJ databases">
        <authorList>
            <person name="de Groot N.N."/>
        </authorList>
    </citation>
    <scope>NUCLEOTIDE SEQUENCE [LARGE SCALE GENOMIC DNA]</scope>
    <source>
        <strain evidence="2 3">ATCC 700224</strain>
    </source>
</reference>